<comment type="caution">
    <text evidence="1">The sequence shown here is derived from an EMBL/GenBank/DDBJ whole genome shotgun (WGS) entry which is preliminary data.</text>
</comment>
<protein>
    <submittedName>
        <fullName evidence="1">Uncharacterized protein</fullName>
    </submittedName>
</protein>
<feature type="non-terminal residue" evidence="1">
    <location>
        <position position="691"/>
    </location>
</feature>
<evidence type="ECO:0000313" key="2">
    <source>
        <dbReference type="Proteomes" id="UP000747542"/>
    </source>
</evidence>
<sequence>LTYCCYEKSSLNRSMLKQAHEICPLPFLVPTRVGGTRWPPHAASFTTELQGYCIYMQQIQNPNDPAYHKDSSIKAKNYLMLLTSADVTECIHRLLGILRCLGCLSEQFQHRQVNVSVIMNEIQASVDLLNKYNKLRKILEGDTTIFQGEKPSDRNSAFMAARYDMLTSLITSLKKRFIDMASTVIDMASTVIDMVRRVIDMVSTVIDMVSTVIDMVSTVIDMASSVVDMASTVLQNSWILYLKLWPAEYTGNEFGDTAVGALAQSLEKTLWEAEVEPTNLEDVWTILTYHLYNMISSAGAGRGFSQVKLIKTDWRSFTEDHLTNLVVQLQSEFVSNFNPEQTINRILTTGAAVLMGITTQMAAADDIEQLDEEHIQKLIDQIHFTILPSSSCFTILPSSSSSLASPFCPPLASTPALLLLHQPALLLLLHHPASSSCFTILLSSSAPYPSSSCFTILPSSLLLLPLSSCFTILPPPLASPSCLLCFSLLLLHHPTLLLLLPPSYSSSSSCFTTCLLLLHHPASSSCFLSCPPLLLHHPLPLPSPSYPLLLLLHHPALPLASPSYPPPPLASPSCLLLLHLILPSSSCFHHPTLLSCFTILPPLASPSCPPLASPSCSPPLALHLLLSLPSCPPLASPSCPSSVSSTLYCTSLPSSTPSHLVLYLLSTSTPPPCTLPPPLQYSLHLVFLPPL</sequence>
<dbReference type="Proteomes" id="UP000747542">
    <property type="component" value="Unassembled WGS sequence"/>
</dbReference>
<accession>A0A8J5N181</accession>
<organism evidence="1 2">
    <name type="scientific">Homarus americanus</name>
    <name type="common">American lobster</name>
    <dbReference type="NCBI Taxonomy" id="6706"/>
    <lineage>
        <taxon>Eukaryota</taxon>
        <taxon>Metazoa</taxon>
        <taxon>Ecdysozoa</taxon>
        <taxon>Arthropoda</taxon>
        <taxon>Crustacea</taxon>
        <taxon>Multicrustacea</taxon>
        <taxon>Malacostraca</taxon>
        <taxon>Eumalacostraca</taxon>
        <taxon>Eucarida</taxon>
        <taxon>Decapoda</taxon>
        <taxon>Pleocyemata</taxon>
        <taxon>Astacidea</taxon>
        <taxon>Nephropoidea</taxon>
        <taxon>Nephropidae</taxon>
        <taxon>Homarus</taxon>
    </lineage>
</organism>
<proteinExistence type="predicted"/>
<dbReference type="EMBL" id="JAHLQT010012627">
    <property type="protein sequence ID" value="KAG7171232.1"/>
    <property type="molecule type" value="Genomic_DNA"/>
</dbReference>
<name>A0A8J5N181_HOMAM</name>
<keyword evidence="2" id="KW-1185">Reference proteome</keyword>
<dbReference type="AlphaFoldDB" id="A0A8J5N181"/>
<evidence type="ECO:0000313" key="1">
    <source>
        <dbReference type="EMBL" id="KAG7171232.1"/>
    </source>
</evidence>
<gene>
    <name evidence="1" type="ORF">Hamer_G025362</name>
</gene>
<reference evidence="1" key="1">
    <citation type="journal article" date="2021" name="Sci. Adv.">
        <title>The American lobster genome reveals insights on longevity, neural, and immune adaptations.</title>
        <authorList>
            <person name="Polinski J.M."/>
            <person name="Zimin A.V."/>
            <person name="Clark K.F."/>
            <person name="Kohn A.B."/>
            <person name="Sadowski N."/>
            <person name="Timp W."/>
            <person name="Ptitsyn A."/>
            <person name="Khanna P."/>
            <person name="Romanova D.Y."/>
            <person name="Williams P."/>
            <person name="Greenwood S.J."/>
            <person name="Moroz L.L."/>
            <person name="Walt D.R."/>
            <person name="Bodnar A.G."/>
        </authorList>
    </citation>
    <scope>NUCLEOTIDE SEQUENCE</scope>
    <source>
        <strain evidence="1">GMGI-L3</strain>
    </source>
</reference>